<keyword evidence="5 8" id="KW-0812">Transmembrane</keyword>
<keyword evidence="10" id="KW-1185">Reference proteome</keyword>
<name>A0A9X1NUI0_9HYPH</name>
<reference evidence="9" key="1">
    <citation type="submission" date="2021-12" db="EMBL/GenBank/DDBJ databases">
        <authorList>
            <person name="Li Y."/>
        </authorList>
    </citation>
    <scope>NUCLEOTIDE SEQUENCE</scope>
    <source>
        <strain evidence="9">DKSPLA3</strain>
    </source>
</reference>
<feature type="transmembrane region" description="Helical" evidence="8">
    <location>
        <begin position="66"/>
        <end position="87"/>
    </location>
</feature>
<feature type="transmembrane region" description="Helical" evidence="8">
    <location>
        <begin position="196"/>
        <end position="213"/>
    </location>
</feature>
<evidence type="ECO:0000256" key="4">
    <source>
        <dbReference type="ARBA" id="ARBA00022475"/>
    </source>
</evidence>
<dbReference type="PANTHER" id="PTHR30472:SF27">
    <property type="entry name" value="PETROBACTIN IMPORT SYSTEM PERMEASE PROTEIN YCLN"/>
    <property type="match status" value="1"/>
</dbReference>
<evidence type="ECO:0000256" key="2">
    <source>
        <dbReference type="ARBA" id="ARBA00007935"/>
    </source>
</evidence>
<dbReference type="GO" id="GO:0033214">
    <property type="term" value="P:siderophore-iron import into cell"/>
    <property type="evidence" value="ECO:0007669"/>
    <property type="project" value="TreeGrafter"/>
</dbReference>
<protein>
    <submittedName>
        <fullName evidence="9">Iron chelate uptake ABC transporter family permease subunit</fullName>
    </submittedName>
</protein>
<feature type="transmembrane region" description="Helical" evidence="8">
    <location>
        <begin position="239"/>
        <end position="269"/>
    </location>
</feature>
<dbReference type="GO" id="GO:0022857">
    <property type="term" value="F:transmembrane transporter activity"/>
    <property type="evidence" value="ECO:0007669"/>
    <property type="project" value="InterPro"/>
</dbReference>
<evidence type="ECO:0000256" key="1">
    <source>
        <dbReference type="ARBA" id="ARBA00004651"/>
    </source>
</evidence>
<accession>A0A9X1NUI0</accession>
<dbReference type="EMBL" id="JAJOZR010000015">
    <property type="protein sequence ID" value="MCD7111322.1"/>
    <property type="molecule type" value="Genomic_DNA"/>
</dbReference>
<evidence type="ECO:0000256" key="6">
    <source>
        <dbReference type="ARBA" id="ARBA00022989"/>
    </source>
</evidence>
<dbReference type="PANTHER" id="PTHR30472">
    <property type="entry name" value="FERRIC ENTEROBACTIN TRANSPORT SYSTEM PERMEASE PROTEIN"/>
    <property type="match status" value="1"/>
</dbReference>
<keyword evidence="7 8" id="KW-0472">Membrane</keyword>
<dbReference type="GO" id="GO:0005886">
    <property type="term" value="C:plasma membrane"/>
    <property type="evidence" value="ECO:0007669"/>
    <property type="project" value="UniProtKB-SubCell"/>
</dbReference>
<dbReference type="Gene3D" id="1.10.3470.10">
    <property type="entry name" value="ABC transporter involved in vitamin B12 uptake, BtuC"/>
    <property type="match status" value="1"/>
</dbReference>
<dbReference type="InterPro" id="IPR037294">
    <property type="entry name" value="ABC_BtuC-like"/>
</dbReference>
<dbReference type="Pfam" id="PF01032">
    <property type="entry name" value="FecCD"/>
    <property type="match status" value="1"/>
</dbReference>
<feature type="transmembrane region" description="Helical" evidence="8">
    <location>
        <begin position="281"/>
        <end position="302"/>
    </location>
</feature>
<keyword evidence="4" id="KW-1003">Cell membrane</keyword>
<comment type="similarity">
    <text evidence="2">Belongs to the binding-protein-dependent transport system permease family. FecCD subfamily.</text>
</comment>
<comment type="caution">
    <text evidence="9">The sequence shown here is derived from an EMBL/GenBank/DDBJ whole genome shotgun (WGS) entry which is preliminary data.</text>
</comment>
<dbReference type="InterPro" id="IPR000522">
    <property type="entry name" value="ABC_transptr_permease_BtuC"/>
</dbReference>
<feature type="transmembrane region" description="Helical" evidence="8">
    <location>
        <begin position="107"/>
        <end position="131"/>
    </location>
</feature>
<feature type="transmembrane region" description="Helical" evidence="8">
    <location>
        <begin position="308"/>
        <end position="326"/>
    </location>
</feature>
<organism evidence="9 10">
    <name type="scientific">Rhizobium quercicola</name>
    <dbReference type="NCBI Taxonomy" id="2901226"/>
    <lineage>
        <taxon>Bacteria</taxon>
        <taxon>Pseudomonadati</taxon>
        <taxon>Pseudomonadota</taxon>
        <taxon>Alphaproteobacteria</taxon>
        <taxon>Hyphomicrobiales</taxon>
        <taxon>Rhizobiaceae</taxon>
        <taxon>Rhizobium/Agrobacterium group</taxon>
        <taxon>Rhizobium</taxon>
    </lineage>
</organism>
<proteinExistence type="inferred from homology"/>
<keyword evidence="3" id="KW-0813">Transport</keyword>
<evidence type="ECO:0000256" key="8">
    <source>
        <dbReference type="SAM" id="Phobius"/>
    </source>
</evidence>
<evidence type="ECO:0000256" key="3">
    <source>
        <dbReference type="ARBA" id="ARBA00022448"/>
    </source>
</evidence>
<dbReference type="Proteomes" id="UP001139089">
    <property type="component" value="Unassembled WGS sequence"/>
</dbReference>
<dbReference type="CDD" id="cd06550">
    <property type="entry name" value="TM_ABC_iron-siderophores_like"/>
    <property type="match status" value="1"/>
</dbReference>
<feature type="transmembrane region" description="Helical" evidence="8">
    <location>
        <begin position="151"/>
        <end position="172"/>
    </location>
</feature>
<evidence type="ECO:0000313" key="9">
    <source>
        <dbReference type="EMBL" id="MCD7111322.1"/>
    </source>
</evidence>
<dbReference type="SUPFAM" id="SSF81345">
    <property type="entry name" value="ABC transporter involved in vitamin B12 uptake, BtuC"/>
    <property type="match status" value="1"/>
</dbReference>
<gene>
    <name evidence="9" type="ORF">LRX75_19980</name>
</gene>
<sequence>MTQSVPEPKKAQWRKRITLPRMAAAAALVVLVWLSLLIGADTLSPTQVVSDPEALELLLASRLPRTLAALLTGSALAIAGLIMQALVRNRFVEPSTAGTAQSAALGILLMTLLFPAASLGVKMIGATALALLGTSVFMATADRLPVTQPHLVPLFGLVYGGVIGAVVTFVGWQTDLLQFIDIWTNGEFSGVVRGRYEFLWGAGIIVVLSWWIADRLTVLSLGREASIGLGLDYAWTLRLGLLVVSVIAALTVSVVGIIPFVGLVVPNIVSRVIGDKLRASIPWTALAGALLVLGCDIVGRLIRYPYEIPVATVMGVVGALLFLKLMRLRPSHA</sequence>
<dbReference type="AlphaFoldDB" id="A0A9X1NUI0"/>
<dbReference type="RefSeq" id="WP_231816407.1">
    <property type="nucleotide sequence ID" value="NZ_JAJOZR010000015.1"/>
</dbReference>
<comment type="subcellular location">
    <subcellularLocation>
        <location evidence="1">Cell membrane</location>
        <topology evidence="1">Multi-pass membrane protein</topology>
    </subcellularLocation>
</comment>
<evidence type="ECO:0000256" key="5">
    <source>
        <dbReference type="ARBA" id="ARBA00022692"/>
    </source>
</evidence>
<keyword evidence="6 8" id="KW-1133">Transmembrane helix</keyword>
<evidence type="ECO:0000256" key="7">
    <source>
        <dbReference type="ARBA" id="ARBA00023136"/>
    </source>
</evidence>
<evidence type="ECO:0000313" key="10">
    <source>
        <dbReference type="Proteomes" id="UP001139089"/>
    </source>
</evidence>